<dbReference type="PANTHER" id="PTHR30363:SF4">
    <property type="entry name" value="GLYCEROL-3-PHOSPHATE REGULON REPRESSOR"/>
    <property type="match status" value="1"/>
</dbReference>
<evidence type="ECO:0000256" key="4">
    <source>
        <dbReference type="ARBA" id="ARBA00023163"/>
    </source>
</evidence>
<evidence type="ECO:0000256" key="2">
    <source>
        <dbReference type="ARBA" id="ARBA00023015"/>
    </source>
</evidence>
<evidence type="ECO:0000256" key="3">
    <source>
        <dbReference type="ARBA" id="ARBA00023125"/>
    </source>
</evidence>
<feature type="domain" description="HTH deoR-type" evidence="5">
    <location>
        <begin position="3"/>
        <end position="58"/>
    </location>
</feature>
<gene>
    <name evidence="6" type="ORF">EGT74_12340</name>
</gene>
<dbReference type="InterPro" id="IPR018356">
    <property type="entry name" value="Tscrpt_reg_HTH_DeoR_CS"/>
</dbReference>
<dbReference type="GO" id="GO:0003700">
    <property type="term" value="F:DNA-binding transcription factor activity"/>
    <property type="evidence" value="ECO:0007669"/>
    <property type="project" value="InterPro"/>
</dbReference>
<dbReference type="PROSITE" id="PS51000">
    <property type="entry name" value="HTH_DEOR_2"/>
    <property type="match status" value="1"/>
</dbReference>
<dbReference type="InterPro" id="IPR036388">
    <property type="entry name" value="WH-like_DNA-bd_sf"/>
</dbReference>
<dbReference type="Gene3D" id="1.10.10.10">
    <property type="entry name" value="Winged helix-like DNA-binding domain superfamily/Winged helix DNA-binding domain"/>
    <property type="match status" value="1"/>
</dbReference>
<reference evidence="6 7" key="1">
    <citation type="submission" date="2018-11" db="EMBL/GenBank/DDBJ databases">
        <title>Chitinophaga lutea sp.nov., isolate from arsenic contaminated soil.</title>
        <authorList>
            <person name="Zong Y."/>
        </authorList>
    </citation>
    <scope>NUCLEOTIDE SEQUENCE [LARGE SCALE GENOMIC DNA]</scope>
    <source>
        <strain evidence="6 7">ZY74</strain>
    </source>
</reference>
<keyword evidence="1" id="KW-0678">Repressor</keyword>
<dbReference type="AlphaFoldDB" id="A0A3N4PZS1"/>
<keyword evidence="3" id="KW-0238">DNA-binding</keyword>
<dbReference type="InterPro" id="IPR014036">
    <property type="entry name" value="DeoR-like_C"/>
</dbReference>
<dbReference type="OrthoDB" id="9798651at2"/>
<dbReference type="PROSITE" id="PS00894">
    <property type="entry name" value="HTH_DEOR_1"/>
    <property type="match status" value="1"/>
</dbReference>
<dbReference type="PRINTS" id="PR00037">
    <property type="entry name" value="HTHLACR"/>
</dbReference>
<dbReference type="EMBL" id="RPDH01000001">
    <property type="protein sequence ID" value="RPE14252.1"/>
    <property type="molecule type" value="Genomic_DNA"/>
</dbReference>
<dbReference type="Gene3D" id="3.40.50.1360">
    <property type="match status" value="1"/>
</dbReference>
<dbReference type="Pfam" id="PF08220">
    <property type="entry name" value="HTH_DeoR"/>
    <property type="match status" value="1"/>
</dbReference>
<accession>A0A3N4PZS1</accession>
<protein>
    <submittedName>
        <fullName evidence="6">DeoR/GlpR transcriptional regulator</fullName>
    </submittedName>
</protein>
<dbReference type="InterPro" id="IPR036390">
    <property type="entry name" value="WH_DNA-bd_sf"/>
</dbReference>
<dbReference type="SMART" id="SM00420">
    <property type="entry name" value="HTH_DEOR"/>
    <property type="match status" value="1"/>
</dbReference>
<sequence length="248" mass="27186">MLKKERQSFILRQVNLHNKILSVDLSQQMDVSEDTIRRDLNEMAEQGKLIKVHGGALSKSFHLSVASDHVYALSSKKHIALKACRLIKDGMFVLTTGGTTIIELAKALPPELSATFITVSLPAAYEYIHHPNIEVIFLGDKISKNSQIAVGGSVVSRIKDVRADLCFLGTNAISLEQGLTDNDWEVVEVKKAIVEASERVVSLAISEKLNTSQRFRVCDAGDISTLITELPASDPLLQPYHAAGLEIL</sequence>
<dbReference type="Proteomes" id="UP000278351">
    <property type="component" value="Unassembled WGS sequence"/>
</dbReference>
<keyword evidence="4" id="KW-0804">Transcription</keyword>
<dbReference type="InterPro" id="IPR037171">
    <property type="entry name" value="NagB/RpiA_transferase-like"/>
</dbReference>
<dbReference type="SMART" id="SM01134">
    <property type="entry name" value="DeoRC"/>
    <property type="match status" value="1"/>
</dbReference>
<organism evidence="6 7">
    <name type="scientific">Chitinophaga lutea</name>
    <dbReference type="NCBI Taxonomy" id="2488634"/>
    <lineage>
        <taxon>Bacteria</taxon>
        <taxon>Pseudomonadati</taxon>
        <taxon>Bacteroidota</taxon>
        <taxon>Chitinophagia</taxon>
        <taxon>Chitinophagales</taxon>
        <taxon>Chitinophagaceae</taxon>
        <taxon>Chitinophaga</taxon>
    </lineage>
</organism>
<dbReference type="PANTHER" id="PTHR30363">
    <property type="entry name" value="HTH-TYPE TRANSCRIPTIONAL REGULATOR SRLR-RELATED"/>
    <property type="match status" value="1"/>
</dbReference>
<name>A0A3N4PZS1_9BACT</name>
<evidence type="ECO:0000256" key="1">
    <source>
        <dbReference type="ARBA" id="ARBA00022491"/>
    </source>
</evidence>
<dbReference type="RefSeq" id="WP_123846764.1">
    <property type="nucleotide sequence ID" value="NZ_RPDH01000001.1"/>
</dbReference>
<comment type="caution">
    <text evidence="6">The sequence shown here is derived from an EMBL/GenBank/DDBJ whole genome shotgun (WGS) entry which is preliminary data.</text>
</comment>
<dbReference type="InterPro" id="IPR050313">
    <property type="entry name" value="Carb_Metab_HTH_regulators"/>
</dbReference>
<evidence type="ECO:0000313" key="7">
    <source>
        <dbReference type="Proteomes" id="UP000278351"/>
    </source>
</evidence>
<dbReference type="SUPFAM" id="SSF100950">
    <property type="entry name" value="NagB/RpiA/CoA transferase-like"/>
    <property type="match status" value="1"/>
</dbReference>
<dbReference type="GO" id="GO:0003677">
    <property type="term" value="F:DNA binding"/>
    <property type="evidence" value="ECO:0007669"/>
    <property type="project" value="UniProtKB-KW"/>
</dbReference>
<evidence type="ECO:0000259" key="5">
    <source>
        <dbReference type="PROSITE" id="PS51000"/>
    </source>
</evidence>
<dbReference type="SUPFAM" id="SSF46785">
    <property type="entry name" value="Winged helix' DNA-binding domain"/>
    <property type="match status" value="1"/>
</dbReference>
<keyword evidence="7" id="KW-1185">Reference proteome</keyword>
<evidence type="ECO:0000313" key="6">
    <source>
        <dbReference type="EMBL" id="RPE14252.1"/>
    </source>
</evidence>
<dbReference type="Pfam" id="PF00455">
    <property type="entry name" value="DeoRC"/>
    <property type="match status" value="1"/>
</dbReference>
<keyword evidence="2" id="KW-0805">Transcription regulation</keyword>
<proteinExistence type="predicted"/>
<dbReference type="InterPro" id="IPR001034">
    <property type="entry name" value="DeoR_HTH"/>
</dbReference>